<evidence type="ECO:0000256" key="6">
    <source>
        <dbReference type="ARBA" id="ARBA00022737"/>
    </source>
</evidence>
<keyword evidence="9" id="KW-0106">Calcium</keyword>
<dbReference type="InterPro" id="IPR018247">
    <property type="entry name" value="EF_Hand_1_Ca_BS"/>
</dbReference>
<keyword evidence="6" id="KW-0677">Repeat</keyword>
<keyword evidence="3" id="KW-0723">Serine/threonine-protein kinase</keyword>
<evidence type="ECO:0000313" key="18">
    <source>
        <dbReference type="Proteomes" id="UP000355283"/>
    </source>
</evidence>
<dbReference type="PROSITE" id="PS50222">
    <property type="entry name" value="EF_HAND_2"/>
    <property type="match status" value="2"/>
</dbReference>
<dbReference type="PANTHER" id="PTHR24349">
    <property type="entry name" value="SERINE/THREONINE-PROTEIN KINASE"/>
    <property type="match status" value="1"/>
</dbReference>
<dbReference type="SMART" id="SM00054">
    <property type="entry name" value="EFh"/>
    <property type="match status" value="2"/>
</dbReference>
<evidence type="ECO:0000256" key="10">
    <source>
        <dbReference type="ARBA" id="ARBA00022840"/>
    </source>
</evidence>
<evidence type="ECO:0000259" key="16">
    <source>
        <dbReference type="PROSITE" id="PS50222"/>
    </source>
</evidence>
<comment type="cofactor">
    <cofactor evidence="1">
        <name>Mg(2+)</name>
        <dbReference type="ChEBI" id="CHEBI:18420"/>
    </cofactor>
</comment>
<evidence type="ECO:0000256" key="13">
    <source>
        <dbReference type="ARBA" id="ARBA00048679"/>
    </source>
</evidence>
<comment type="catalytic activity">
    <reaction evidence="12">
        <text>L-threonyl-[protein] + ATP = O-phospho-L-threonyl-[protein] + ADP + H(+)</text>
        <dbReference type="Rhea" id="RHEA:46608"/>
        <dbReference type="Rhea" id="RHEA-COMP:11060"/>
        <dbReference type="Rhea" id="RHEA-COMP:11605"/>
        <dbReference type="ChEBI" id="CHEBI:15378"/>
        <dbReference type="ChEBI" id="CHEBI:30013"/>
        <dbReference type="ChEBI" id="CHEBI:30616"/>
        <dbReference type="ChEBI" id="CHEBI:61977"/>
        <dbReference type="ChEBI" id="CHEBI:456216"/>
        <dbReference type="EC" id="2.7.11.1"/>
    </reaction>
</comment>
<evidence type="ECO:0000313" key="17">
    <source>
        <dbReference type="EMBL" id="TFJ88261.1"/>
    </source>
</evidence>
<evidence type="ECO:0000256" key="1">
    <source>
        <dbReference type="ARBA" id="ARBA00001946"/>
    </source>
</evidence>
<evidence type="ECO:0000256" key="9">
    <source>
        <dbReference type="ARBA" id="ARBA00022837"/>
    </source>
</evidence>
<comment type="catalytic activity">
    <reaction evidence="13">
        <text>L-seryl-[protein] + ATP = O-phospho-L-seryl-[protein] + ADP + H(+)</text>
        <dbReference type="Rhea" id="RHEA:17989"/>
        <dbReference type="Rhea" id="RHEA-COMP:9863"/>
        <dbReference type="Rhea" id="RHEA-COMP:11604"/>
        <dbReference type="ChEBI" id="CHEBI:15378"/>
        <dbReference type="ChEBI" id="CHEBI:29999"/>
        <dbReference type="ChEBI" id="CHEBI:30616"/>
        <dbReference type="ChEBI" id="CHEBI:83421"/>
        <dbReference type="ChEBI" id="CHEBI:456216"/>
        <dbReference type="EC" id="2.7.11.1"/>
    </reaction>
</comment>
<dbReference type="InterPro" id="IPR000719">
    <property type="entry name" value="Prot_kinase_dom"/>
</dbReference>
<dbReference type="PROSITE" id="PS00107">
    <property type="entry name" value="PROTEIN_KINASE_ATP"/>
    <property type="match status" value="1"/>
</dbReference>
<dbReference type="Pfam" id="PF13499">
    <property type="entry name" value="EF-hand_7"/>
    <property type="match status" value="1"/>
</dbReference>
<dbReference type="EMBL" id="SDOX01000002">
    <property type="protein sequence ID" value="TFJ88261.1"/>
    <property type="molecule type" value="Genomic_DNA"/>
</dbReference>
<keyword evidence="7 14" id="KW-0547">Nucleotide-binding</keyword>
<dbReference type="InterPro" id="IPR011009">
    <property type="entry name" value="Kinase-like_dom_sf"/>
</dbReference>
<dbReference type="InterPro" id="IPR011992">
    <property type="entry name" value="EF-hand-dom_pair"/>
</dbReference>
<accession>A0A4D9D987</accession>
<evidence type="ECO:0000256" key="4">
    <source>
        <dbReference type="ARBA" id="ARBA00022679"/>
    </source>
</evidence>
<evidence type="ECO:0000256" key="8">
    <source>
        <dbReference type="ARBA" id="ARBA00022777"/>
    </source>
</evidence>
<dbReference type="Proteomes" id="UP000355283">
    <property type="component" value="Unassembled WGS sequence"/>
</dbReference>
<reference evidence="17 18" key="1">
    <citation type="submission" date="2019-01" db="EMBL/GenBank/DDBJ databases">
        <title>Nuclear Genome Assembly of the Microalgal Biofuel strain Nannochloropsis salina CCMP1776.</title>
        <authorList>
            <person name="Hovde B."/>
        </authorList>
    </citation>
    <scope>NUCLEOTIDE SEQUENCE [LARGE SCALE GENOMIC DNA]</scope>
    <source>
        <strain evidence="17 18">CCMP1776</strain>
    </source>
</reference>
<dbReference type="AlphaFoldDB" id="A0A4D9D987"/>
<evidence type="ECO:0000256" key="5">
    <source>
        <dbReference type="ARBA" id="ARBA00022723"/>
    </source>
</evidence>
<evidence type="ECO:0000256" key="3">
    <source>
        <dbReference type="ARBA" id="ARBA00022527"/>
    </source>
</evidence>
<comment type="caution">
    <text evidence="17">The sequence shown here is derived from an EMBL/GenBank/DDBJ whole genome shotgun (WGS) entry which is preliminary data.</text>
</comment>
<comment type="similarity">
    <text evidence="11">Belongs to the protein kinase superfamily. Ser/Thr protein kinase family. CDPK subfamily.</text>
</comment>
<dbReference type="Gene3D" id="1.10.510.10">
    <property type="entry name" value="Transferase(Phosphotransferase) domain 1"/>
    <property type="match status" value="1"/>
</dbReference>
<gene>
    <name evidence="17" type="ORF">NSK_000610</name>
</gene>
<evidence type="ECO:0000256" key="14">
    <source>
        <dbReference type="PROSITE-ProRule" id="PRU10141"/>
    </source>
</evidence>
<dbReference type="InterPro" id="IPR002048">
    <property type="entry name" value="EF_hand_dom"/>
</dbReference>
<evidence type="ECO:0000259" key="15">
    <source>
        <dbReference type="PROSITE" id="PS50011"/>
    </source>
</evidence>
<feature type="binding site" evidence="14">
    <location>
        <position position="143"/>
    </location>
    <ligand>
        <name>ATP</name>
        <dbReference type="ChEBI" id="CHEBI:30616"/>
    </ligand>
</feature>
<dbReference type="PROSITE" id="PS50011">
    <property type="entry name" value="PROTEIN_KINASE_DOM"/>
    <property type="match status" value="1"/>
</dbReference>
<dbReference type="GO" id="GO:0004674">
    <property type="term" value="F:protein serine/threonine kinase activity"/>
    <property type="evidence" value="ECO:0007669"/>
    <property type="project" value="UniProtKB-KW"/>
</dbReference>
<dbReference type="CDD" id="cd05117">
    <property type="entry name" value="STKc_CAMK"/>
    <property type="match status" value="1"/>
</dbReference>
<evidence type="ECO:0000256" key="2">
    <source>
        <dbReference type="ARBA" id="ARBA00012513"/>
    </source>
</evidence>
<evidence type="ECO:0000256" key="12">
    <source>
        <dbReference type="ARBA" id="ARBA00047899"/>
    </source>
</evidence>
<dbReference type="Gene3D" id="1.10.238.10">
    <property type="entry name" value="EF-hand"/>
    <property type="match status" value="2"/>
</dbReference>
<dbReference type="SUPFAM" id="SSF56112">
    <property type="entry name" value="Protein kinase-like (PK-like)"/>
    <property type="match status" value="1"/>
</dbReference>
<organism evidence="17 18">
    <name type="scientific">Nannochloropsis salina CCMP1776</name>
    <dbReference type="NCBI Taxonomy" id="1027361"/>
    <lineage>
        <taxon>Eukaryota</taxon>
        <taxon>Sar</taxon>
        <taxon>Stramenopiles</taxon>
        <taxon>Ochrophyta</taxon>
        <taxon>Eustigmatophyceae</taxon>
        <taxon>Eustigmatales</taxon>
        <taxon>Monodopsidaceae</taxon>
        <taxon>Microchloropsis</taxon>
        <taxon>Microchloropsis salina</taxon>
    </lineage>
</organism>
<dbReference type="FunFam" id="1.10.510.10:FF:000571">
    <property type="entry name" value="Maternal embryonic leucine zipper kinase"/>
    <property type="match status" value="1"/>
</dbReference>
<dbReference type="SMART" id="SM00220">
    <property type="entry name" value="S_TKc"/>
    <property type="match status" value="1"/>
</dbReference>
<keyword evidence="4" id="KW-0808">Transferase</keyword>
<dbReference type="FunFam" id="3.30.200.20:FF:000315">
    <property type="entry name" value="Calcium-dependent protein kinase 3"/>
    <property type="match status" value="1"/>
</dbReference>
<keyword evidence="8" id="KW-0418">Kinase</keyword>
<evidence type="ECO:0000256" key="11">
    <source>
        <dbReference type="ARBA" id="ARBA00024334"/>
    </source>
</evidence>
<protein>
    <recommendedName>
        <fullName evidence="2">non-specific serine/threonine protein kinase</fullName>
        <ecNumber evidence="2">2.7.11.1</ecNumber>
    </recommendedName>
</protein>
<dbReference type="CDD" id="cd00051">
    <property type="entry name" value="EFh"/>
    <property type="match status" value="1"/>
</dbReference>
<feature type="domain" description="EF-hand" evidence="16">
    <location>
        <begin position="472"/>
        <end position="507"/>
    </location>
</feature>
<keyword evidence="18" id="KW-1185">Reference proteome</keyword>
<name>A0A4D9D987_9STRA</name>
<keyword evidence="10 14" id="KW-0067">ATP-binding</keyword>
<dbReference type="Gene3D" id="3.30.200.20">
    <property type="entry name" value="Phosphorylase Kinase, domain 1"/>
    <property type="match status" value="1"/>
</dbReference>
<dbReference type="GO" id="GO:0005524">
    <property type="term" value="F:ATP binding"/>
    <property type="evidence" value="ECO:0007669"/>
    <property type="project" value="UniProtKB-UniRule"/>
</dbReference>
<dbReference type="EC" id="2.7.11.1" evidence="2"/>
<keyword evidence="5" id="KW-0479">Metal-binding</keyword>
<sequence length="729" mass="82395">MEQGVVKKLLAAQVDDGEEGQTNGVLQHYAYRAIAFAERFLTSNPPCLKQAGRWFHTALVFLEVLKAGARKEFTDELERVRLYASEKARMYSHLLGNLVPLNADKDVRDLYDFEDDKPALGQGSYGVVIKATHKQTGQHFACKILFVNRTITNSAKEITKLHSEVSIMRELDHPHIVRLREVFYARRRIYMIMDLCTGGNLLDFMKQNPNRPDSEPMAQDFLRQMLYALKYLHEHQIVHRDLKLENWLLQSRHQNRQLKLIDFGLSKFFNKNETMMQSVGSLYYVAPEVLENGYSEACDMWSIGVIAYMLLFGRPPFWGSNNDQMRSRIRNAQFSFPPDHRVSNSAKEFVRRLLIKDTKQRMTAHEALNHYFLAEAPAKGTDCGNAPHNLLSRQKRLPSLHVGSSSSVNSSSPSAGMVLAGPAVYALSEDAEEQDIVTVAPDQVLSSLVEYSAFGTLKRLILEVIAFNLTPSQIQDMGQVFRAIDKKQKGTISLEDIKGYLMNEDKEVLIPMGIEAQMNAVEKVLTEHTAHHEINYNDFVAAIMWRRIQYDEEKMQVVFEALDVHRQGFLTPESIRQVVGLDKKQEEIDRMFAEADVNNDGCIDYTDFAKSWKRYVVDVQYAPMVEKIRQEFCDRPVARRKGSQRNTSCATNRTSGTIIDTIGAAQTGIGADIATLPSGAPPLEDIQVMSSSVQSPDVLACAGTPKADSKQAICTSHKRKRFEIATEAA</sequence>
<feature type="domain" description="EF-hand" evidence="16">
    <location>
        <begin position="583"/>
        <end position="618"/>
    </location>
</feature>
<dbReference type="GO" id="GO:0005509">
    <property type="term" value="F:calcium ion binding"/>
    <property type="evidence" value="ECO:0007669"/>
    <property type="project" value="InterPro"/>
</dbReference>
<dbReference type="SUPFAM" id="SSF47473">
    <property type="entry name" value="EF-hand"/>
    <property type="match status" value="1"/>
</dbReference>
<dbReference type="InterPro" id="IPR017441">
    <property type="entry name" value="Protein_kinase_ATP_BS"/>
</dbReference>
<proteinExistence type="inferred from homology"/>
<dbReference type="Pfam" id="PF00069">
    <property type="entry name" value="Pkinase"/>
    <property type="match status" value="1"/>
</dbReference>
<dbReference type="PROSITE" id="PS00018">
    <property type="entry name" value="EF_HAND_1"/>
    <property type="match status" value="1"/>
</dbReference>
<feature type="domain" description="Protein kinase" evidence="15">
    <location>
        <begin position="114"/>
        <end position="373"/>
    </location>
</feature>
<evidence type="ECO:0000256" key="7">
    <source>
        <dbReference type="ARBA" id="ARBA00022741"/>
    </source>
</evidence>
<dbReference type="OrthoDB" id="40902at2759"/>
<dbReference type="InterPro" id="IPR050205">
    <property type="entry name" value="CDPK_Ser/Thr_kinases"/>
</dbReference>